<evidence type="ECO:0000256" key="1">
    <source>
        <dbReference type="ARBA" id="ARBA00005696"/>
    </source>
</evidence>
<gene>
    <name evidence="8" type="ORF">BCR41DRAFT_425217</name>
</gene>
<evidence type="ECO:0000313" key="9">
    <source>
        <dbReference type="Proteomes" id="UP000193648"/>
    </source>
</evidence>
<dbReference type="RefSeq" id="XP_021877362.1">
    <property type="nucleotide sequence ID" value="XM_022030553.1"/>
</dbReference>
<comment type="similarity">
    <text evidence="1">Belongs to the ATG10 family.</text>
</comment>
<dbReference type="GO" id="GO:0005829">
    <property type="term" value="C:cytosol"/>
    <property type="evidence" value="ECO:0007669"/>
    <property type="project" value="TreeGrafter"/>
</dbReference>
<feature type="compositionally biased region" description="Basic residues" evidence="7">
    <location>
        <begin position="1"/>
        <end position="10"/>
    </location>
</feature>
<keyword evidence="3" id="KW-0808">Transferase</keyword>
<name>A0A1Y2GDI0_9FUNG</name>
<dbReference type="AlphaFoldDB" id="A0A1Y2GDI0"/>
<evidence type="ECO:0000256" key="4">
    <source>
        <dbReference type="ARBA" id="ARBA00022786"/>
    </source>
</evidence>
<keyword evidence="4" id="KW-0833">Ubl conjugation pathway</keyword>
<dbReference type="GO" id="GO:0061651">
    <property type="term" value="F:Atg12 conjugating enzyme activity"/>
    <property type="evidence" value="ECO:0007669"/>
    <property type="project" value="TreeGrafter"/>
</dbReference>
<accession>A0A1Y2GDI0</accession>
<dbReference type="GO" id="GO:0000045">
    <property type="term" value="P:autophagosome assembly"/>
    <property type="evidence" value="ECO:0007669"/>
    <property type="project" value="TreeGrafter"/>
</dbReference>
<dbReference type="Gene3D" id="3.30.1460.50">
    <property type="match status" value="1"/>
</dbReference>
<dbReference type="PANTHER" id="PTHR14957:SF1">
    <property type="entry name" value="UBIQUITIN-LIKE-CONJUGATING ENZYME ATG10"/>
    <property type="match status" value="1"/>
</dbReference>
<dbReference type="EMBL" id="MCFF01000047">
    <property type="protein sequence ID" value="ORZ06093.1"/>
    <property type="molecule type" value="Genomic_DNA"/>
</dbReference>
<evidence type="ECO:0000256" key="5">
    <source>
        <dbReference type="ARBA" id="ARBA00023006"/>
    </source>
</evidence>
<evidence type="ECO:0000313" key="8">
    <source>
        <dbReference type="EMBL" id="ORZ06093.1"/>
    </source>
</evidence>
<evidence type="ECO:0000256" key="2">
    <source>
        <dbReference type="ARBA" id="ARBA00021099"/>
    </source>
</evidence>
<proteinExistence type="inferred from homology"/>
<keyword evidence="9" id="KW-1185">Reference proteome</keyword>
<comment type="caution">
    <text evidence="8">The sequence shown here is derived from an EMBL/GenBank/DDBJ whole genome shotgun (WGS) entry which is preliminary data.</text>
</comment>
<dbReference type="GO" id="GO:0032446">
    <property type="term" value="P:protein modification by small protein conjugation"/>
    <property type="evidence" value="ECO:0007669"/>
    <property type="project" value="TreeGrafter"/>
</dbReference>
<dbReference type="GeneID" id="33572394"/>
<protein>
    <recommendedName>
        <fullName evidence="2">Ubiquitin-like-conjugating enzyme ATG10</fullName>
    </recommendedName>
    <alternativeName>
        <fullName evidence="6">Autophagy-related protein 10</fullName>
    </alternativeName>
</protein>
<organism evidence="8 9">
    <name type="scientific">Lobosporangium transversale</name>
    <dbReference type="NCBI Taxonomy" id="64571"/>
    <lineage>
        <taxon>Eukaryota</taxon>
        <taxon>Fungi</taxon>
        <taxon>Fungi incertae sedis</taxon>
        <taxon>Mucoromycota</taxon>
        <taxon>Mortierellomycotina</taxon>
        <taxon>Mortierellomycetes</taxon>
        <taxon>Mortierellales</taxon>
        <taxon>Mortierellaceae</taxon>
        <taxon>Lobosporangium</taxon>
    </lineage>
</organism>
<dbReference type="Pfam" id="PF03987">
    <property type="entry name" value="Autophagy_act_C"/>
    <property type="match status" value="1"/>
</dbReference>
<feature type="region of interest" description="Disordered" evidence="7">
    <location>
        <begin position="1"/>
        <end position="25"/>
    </location>
</feature>
<dbReference type="GO" id="GO:0000422">
    <property type="term" value="P:autophagy of mitochondrion"/>
    <property type="evidence" value="ECO:0007669"/>
    <property type="project" value="TreeGrafter"/>
</dbReference>
<reference evidence="8 9" key="1">
    <citation type="submission" date="2016-07" db="EMBL/GenBank/DDBJ databases">
        <title>Pervasive Adenine N6-methylation of Active Genes in Fungi.</title>
        <authorList>
            <consortium name="DOE Joint Genome Institute"/>
            <person name="Mondo S.J."/>
            <person name="Dannebaum R.O."/>
            <person name="Kuo R.C."/>
            <person name="Labutti K."/>
            <person name="Haridas S."/>
            <person name="Kuo A."/>
            <person name="Salamov A."/>
            <person name="Ahrendt S.R."/>
            <person name="Lipzen A."/>
            <person name="Sullivan W."/>
            <person name="Andreopoulos W.B."/>
            <person name="Clum A."/>
            <person name="Lindquist E."/>
            <person name="Daum C."/>
            <person name="Ramamoorthy G.K."/>
            <person name="Gryganskyi A."/>
            <person name="Culley D."/>
            <person name="Magnuson J.K."/>
            <person name="James T.Y."/>
            <person name="O'Malley M.A."/>
            <person name="Stajich J.E."/>
            <person name="Spatafora J.W."/>
            <person name="Visel A."/>
            <person name="Grigoriev I.V."/>
        </authorList>
    </citation>
    <scope>NUCLEOTIDE SEQUENCE [LARGE SCALE GENOMIC DNA]</scope>
    <source>
        <strain evidence="8 9">NRRL 3116</strain>
    </source>
</reference>
<dbReference type="InterPro" id="IPR007135">
    <property type="entry name" value="Atg3/Atg10"/>
</dbReference>
<sequence>MTLLKYHHRSQLQGEQSTNVSTKSSEFADAANTNDQLALDDLAEHFGDIPDDDEDVTAQVNSLSSEAIIQDYLSVSYHIIFSPSYQVPVLYFNASHPDGTSISLNEIYASLVPEEWRSNIQNAGLNGGISQQDHPILNVPFFYMHPCETVSLMDTVIQSHNNDPNVPQSSFLENYIATWLSFTGQAIGVAIPTDMIAGTS</sequence>
<dbReference type="PANTHER" id="PTHR14957">
    <property type="entry name" value="UBIQUITIN-LIKE-CONJUGATING ENZYME ATG10"/>
    <property type="match status" value="1"/>
</dbReference>
<dbReference type="Proteomes" id="UP000193648">
    <property type="component" value="Unassembled WGS sequence"/>
</dbReference>
<feature type="compositionally biased region" description="Polar residues" evidence="7">
    <location>
        <begin position="11"/>
        <end position="25"/>
    </location>
</feature>
<evidence type="ECO:0000256" key="3">
    <source>
        <dbReference type="ARBA" id="ARBA00022679"/>
    </source>
</evidence>
<evidence type="ECO:0000256" key="6">
    <source>
        <dbReference type="ARBA" id="ARBA00029833"/>
    </source>
</evidence>
<dbReference type="InParanoid" id="A0A1Y2GDI0"/>
<evidence type="ECO:0000256" key="7">
    <source>
        <dbReference type="SAM" id="MobiDB-lite"/>
    </source>
</evidence>
<dbReference type="STRING" id="64571.A0A1Y2GDI0"/>
<dbReference type="OrthoDB" id="4089664at2759"/>
<keyword evidence="5" id="KW-0072">Autophagy</keyword>